<organism evidence="3 4">
    <name type="scientific">Clostridium faecium</name>
    <dbReference type="NCBI Taxonomy" id="2762223"/>
    <lineage>
        <taxon>Bacteria</taxon>
        <taxon>Bacillati</taxon>
        <taxon>Bacillota</taxon>
        <taxon>Clostridia</taxon>
        <taxon>Eubacteriales</taxon>
        <taxon>Clostridiaceae</taxon>
        <taxon>Clostridium</taxon>
    </lineage>
</organism>
<evidence type="ECO:0000259" key="2">
    <source>
        <dbReference type="PROSITE" id="PS50994"/>
    </source>
</evidence>
<dbReference type="Proteomes" id="UP000627166">
    <property type="component" value="Unassembled WGS sequence"/>
</dbReference>
<dbReference type="Pfam" id="PF00665">
    <property type="entry name" value="rve"/>
    <property type="match status" value="1"/>
</dbReference>
<keyword evidence="4" id="KW-1185">Reference proteome</keyword>
<dbReference type="Pfam" id="PF13333">
    <property type="entry name" value="rve_2"/>
    <property type="match status" value="1"/>
</dbReference>
<protein>
    <submittedName>
        <fullName evidence="3">IS3 family transposase</fullName>
    </submittedName>
</protein>
<feature type="domain" description="Integrase catalytic" evidence="2">
    <location>
        <begin position="215"/>
        <end position="380"/>
    </location>
</feature>
<dbReference type="InterPro" id="IPR048020">
    <property type="entry name" value="Transpos_IS3"/>
</dbReference>
<proteinExistence type="predicted"/>
<comment type="function">
    <text evidence="1">Involved in the transposition of the insertion sequence.</text>
</comment>
<evidence type="ECO:0000313" key="3">
    <source>
        <dbReference type="EMBL" id="MBD8047551.1"/>
    </source>
</evidence>
<sequence>MSKRKSYTDEFKTIIAELVLSGKTPKEVASEYSISETAVRNWAKKKAPINVVEGDTTNLEEINRMRKENARLKEENEILKKGYGYIRKEINIDILFDIIKANSTLHSIDTMCKVLKYPRSTYYDKQKEKPENKWKSINKKLQEDILKIYNDSNKIYGAPKIRKELKALGYEKISLKRVQRHMKKLGIRSIVVKKYRPQKSNKVYDKGENLLNRDFSTTKLNEKWVADITYIHTLRDGWTYLASILDLHTKKIVGYSYSKSMDTTLVLKALDNAIVSQKPSEGLIVHSDRGSQYTSNEYRRTVESKGFKLSYSAKGCPYDNACIESFHALLKKECVYLHTFIDYKHAQIELFKYIEGFYNRKRIHSSINYLSPNQYEQICRAA</sequence>
<gene>
    <name evidence="3" type="ORF">H9637_10960</name>
</gene>
<reference evidence="3 4" key="1">
    <citation type="submission" date="2020-08" db="EMBL/GenBank/DDBJ databases">
        <title>A Genomic Blueprint of the Chicken Gut Microbiome.</title>
        <authorList>
            <person name="Gilroy R."/>
            <person name="Ravi A."/>
            <person name="Getino M."/>
            <person name="Pursley I."/>
            <person name="Horton D.L."/>
            <person name="Alikhan N.-F."/>
            <person name="Baker D."/>
            <person name="Gharbi K."/>
            <person name="Hall N."/>
            <person name="Watson M."/>
            <person name="Adriaenssens E.M."/>
            <person name="Foster-Nyarko E."/>
            <person name="Jarju S."/>
            <person name="Secka A."/>
            <person name="Antonio M."/>
            <person name="Oren A."/>
            <person name="Chaudhuri R."/>
            <person name="La Ragione R.M."/>
            <person name="Hildebrand F."/>
            <person name="Pallen M.J."/>
        </authorList>
    </citation>
    <scope>NUCLEOTIDE SEQUENCE [LARGE SCALE GENOMIC DNA]</scope>
    <source>
        <strain evidence="3 4">N37</strain>
    </source>
</reference>
<evidence type="ECO:0000313" key="4">
    <source>
        <dbReference type="Proteomes" id="UP000627166"/>
    </source>
</evidence>
<dbReference type="SUPFAM" id="SSF53098">
    <property type="entry name" value="Ribonuclease H-like"/>
    <property type="match status" value="1"/>
</dbReference>
<dbReference type="Gene3D" id="1.10.10.60">
    <property type="entry name" value="Homeodomain-like"/>
    <property type="match status" value="1"/>
</dbReference>
<evidence type="ECO:0000256" key="1">
    <source>
        <dbReference type="ARBA" id="ARBA00002286"/>
    </source>
</evidence>
<dbReference type="PROSITE" id="PS50994">
    <property type="entry name" value="INTEGRASE"/>
    <property type="match status" value="1"/>
</dbReference>
<dbReference type="EMBL" id="JACSQB010000079">
    <property type="protein sequence ID" value="MBD8047551.1"/>
    <property type="molecule type" value="Genomic_DNA"/>
</dbReference>
<name>A0ABR8YTG8_9CLOT</name>
<dbReference type="NCBIfam" id="NF033516">
    <property type="entry name" value="transpos_IS3"/>
    <property type="match status" value="1"/>
</dbReference>
<dbReference type="InterPro" id="IPR050900">
    <property type="entry name" value="Transposase_IS3/IS150/IS904"/>
</dbReference>
<dbReference type="PANTHER" id="PTHR46889:SF7">
    <property type="entry name" value="TRANSPOSASE FOR INSERTION SEQUENCE ELEMENT IS904"/>
    <property type="match status" value="1"/>
</dbReference>
<dbReference type="Pfam" id="PF01527">
    <property type="entry name" value="HTH_Tnp_1"/>
    <property type="match status" value="1"/>
</dbReference>
<dbReference type="Pfam" id="PF13276">
    <property type="entry name" value="HTH_21"/>
    <property type="match status" value="1"/>
</dbReference>
<dbReference type="InterPro" id="IPR009057">
    <property type="entry name" value="Homeodomain-like_sf"/>
</dbReference>
<comment type="caution">
    <text evidence="3">The sequence shown here is derived from an EMBL/GenBank/DDBJ whole genome shotgun (WGS) entry which is preliminary data.</text>
</comment>
<dbReference type="InterPro" id="IPR025948">
    <property type="entry name" value="HTH-like_dom"/>
</dbReference>
<dbReference type="Gene3D" id="3.30.420.10">
    <property type="entry name" value="Ribonuclease H-like superfamily/Ribonuclease H"/>
    <property type="match status" value="1"/>
</dbReference>
<accession>A0ABR8YTG8</accession>
<dbReference type="SUPFAM" id="SSF46689">
    <property type="entry name" value="Homeodomain-like"/>
    <property type="match status" value="1"/>
</dbReference>
<dbReference type="InterPro" id="IPR001584">
    <property type="entry name" value="Integrase_cat-core"/>
</dbReference>
<dbReference type="InterPro" id="IPR002514">
    <property type="entry name" value="Transposase_8"/>
</dbReference>
<dbReference type="PANTHER" id="PTHR46889">
    <property type="entry name" value="TRANSPOSASE INSF FOR INSERTION SEQUENCE IS3B-RELATED"/>
    <property type="match status" value="1"/>
</dbReference>
<dbReference type="InterPro" id="IPR012337">
    <property type="entry name" value="RNaseH-like_sf"/>
</dbReference>
<dbReference type="InterPro" id="IPR036397">
    <property type="entry name" value="RNaseH_sf"/>
</dbReference>